<evidence type="ECO:0000256" key="1">
    <source>
        <dbReference type="SAM" id="MobiDB-lite"/>
    </source>
</evidence>
<comment type="caution">
    <text evidence="3">The sequence shown here is derived from an EMBL/GenBank/DDBJ whole genome shotgun (WGS) entry which is preliminary data.</text>
</comment>
<reference evidence="3 4" key="1">
    <citation type="submission" date="2022-07" db="EMBL/GenBank/DDBJ databases">
        <title>Methylomonas rivi sp. nov., Methylomonas rosea sp. nov., Methylomonas aureus sp. nov. and Methylomonas subterranea sp. nov., four novel methanotrophs isolated from a freshwater creek and the deep terrestrial subsurface.</title>
        <authorList>
            <person name="Abin C."/>
            <person name="Sankaranarayanan K."/>
            <person name="Garner C."/>
            <person name="Sindelar R."/>
            <person name="Kotary K."/>
            <person name="Garner R."/>
            <person name="Barclay S."/>
            <person name="Lawson P."/>
            <person name="Krumholz L."/>
        </authorList>
    </citation>
    <scope>NUCLEOTIDE SEQUENCE [LARGE SCALE GENOMIC DNA]</scope>
    <source>
        <strain evidence="3 4">WSC-6</strain>
    </source>
</reference>
<feature type="transmembrane region" description="Helical" evidence="2">
    <location>
        <begin position="94"/>
        <end position="118"/>
    </location>
</feature>
<dbReference type="RefSeq" id="WP_256615853.1">
    <property type="nucleotide sequence ID" value="NZ_JANIBK010000072.1"/>
</dbReference>
<evidence type="ECO:0000256" key="2">
    <source>
        <dbReference type="SAM" id="Phobius"/>
    </source>
</evidence>
<keyword evidence="2" id="KW-0472">Membrane</keyword>
<proteinExistence type="predicted"/>
<feature type="transmembrane region" description="Helical" evidence="2">
    <location>
        <begin position="64"/>
        <end position="82"/>
    </location>
</feature>
<organism evidence="3 4">
    <name type="scientific">Methylomonas rivi</name>
    <dbReference type="NCBI Taxonomy" id="2952226"/>
    <lineage>
        <taxon>Bacteria</taxon>
        <taxon>Pseudomonadati</taxon>
        <taxon>Pseudomonadota</taxon>
        <taxon>Gammaproteobacteria</taxon>
        <taxon>Methylococcales</taxon>
        <taxon>Methylococcaceae</taxon>
        <taxon>Methylomonas</taxon>
    </lineage>
</organism>
<name>A0ABT1U6D2_9GAMM</name>
<dbReference type="Proteomes" id="UP001524586">
    <property type="component" value="Unassembled WGS sequence"/>
</dbReference>
<accession>A0ABT1U6D2</accession>
<sequence>MSRKSLELDLNAIHDTSQNVSSEPDEKTKEEIASLEAESKRLDNEGKRQDIEARKEYANKIFNLIRIWLISVVAIVLLAGFGSKCGWFKMADSVLIALITTTTASIVGLFAIVANYLFKDK</sequence>
<keyword evidence="2" id="KW-1133">Transmembrane helix</keyword>
<evidence type="ECO:0000313" key="4">
    <source>
        <dbReference type="Proteomes" id="UP001524586"/>
    </source>
</evidence>
<dbReference type="EMBL" id="JANIBK010000072">
    <property type="protein sequence ID" value="MCQ8129421.1"/>
    <property type="molecule type" value="Genomic_DNA"/>
</dbReference>
<keyword evidence="4" id="KW-1185">Reference proteome</keyword>
<keyword evidence="2" id="KW-0812">Transmembrane</keyword>
<feature type="region of interest" description="Disordered" evidence="1">
    <location>
        <begin position="1"/>
        <end position="32"/>
    </location>
</feature>
<evidence type="ECO:0000313" key="3">
    <source>
        <dbReference type="EMBL" id="MCQ8129421.1"/>
    </source>
</evidence>
<protein>
    <submittedName>
        <fullName evidence="3">Uncharacterized protein</fullName>
    </submittedName>
</protein>
<gene>
    <name evidence="3" type="ORF">NP596_13240</name>
</gene>